<feature type="domain" description="SusD-like N-terminal" evidence="7">
    <location>
        <begin position="42"/>
        <end position="216"/>
    </location>
</feature>
<protein>
    <submittedName>
        <fullName evidence="8">Starch-binding associating with outer membrane</fullName>
    </submittedName>
</protein>
<comment type="subcellular location">
    <subcellularLocation>
        <location evidence="1">Cell outer membrane</location>
    </subcellularLocation>
</comment>
<evidence type="ECO:0000259" key="7">
    <source>
        <dbReference type="Pfam" id="PF14322"/>
    </source>
</evidence>
<name>A0A1G7FXU7_9BACT</name>
<dbReference type="SUPFAM" id="SSF48452">
    <property type="entry name" value="TPR-like"/>
    <property type="match status" value="1"/>
</dbReference>
<accession>A0A1G7FXU7</accession>
<dbReference type="AlphaFoldDB" id="A0A1G7FXU7"/>
<evidence type="ECO:0000259" key="6">
    <source>
        <dbReference type="Pfam" id="PF07980"/>
    </source>
</evidence>
<dbReference type="Proteomes" id="UP000198748">
    <property type="component" value="Unassembled WGS sequence"/>
</dbReference>
<evidence type="ECO:0000256" key="4">
    <source>
        <dbReference type="ARBA" id="ARBA00023136"/>
    </source>
</evidence>
<dbReference type="InterPro" id="IPR012944">
    <property type="entry name" value="SusD_RagB_dom"/>
</dbReference>
<dbReference type="Pfam" id="PF07980">
    <property type="entry name" value="SusD_RagB"/>
    <property type="match status" value="1"/>
</dbReference>
<evidence type="ECO:0000256" key="2">
    <source>
        <dbReference type="ARBA" id="ARBA00006275"/>
    </source>
</evidence>
<evidence type="ECO:0000256" key="1">
    <source>
        <dbReference type="ARBA" id="ARBA00004442"/>
    </source>
</evidence>
<dbReference type="STRING" id="659014.SAMN04487996_10746"/>
<organism evidence="8 9">
    <name type="scientific">Dyadobacter soli</name>
    <dbReference type="NCBI Taxonomy" id="659014"/>
    <lineage>
        <taxon>Bacteria</taxon>
        <taxon>Pseudomonadati</taxon>
        <taxon>Bacteroidota</taxon>
        <taxon>Cytophagia</taxon>
        <taxon>Cytophagales</taxon>
        <taxon>Spirosomataceae</taxon>
        <taxon>Dyadobacter</taxon>
    </lineage>
</organism>
<comment type="similarity">
    <text evidence="2">Belongs to the SusD family.</text>
</comment>
<dbReference type="InterPro" id="IPR011990">
    <property type="entry name" value="TPR-like_helical_dom_sf"/>
</dbReference>
<keyword evidence="4" id="KW-0472">Membrane</keyword>
<dbReference type="OrthoDB" id="5694214at2"/>
<keyword evidence="3" id="KW-0732">Signal</keyword>
<dbReference type="EMBL" id="FNAN01000007">
    <property type="protein sequence ID" value="SDE80632.1"/>
    <property type="molecule type" value="Genomic_DNA"/>
</dbReference>
<dbReference type="InterPro" id="IPR033985">
    <property type="entry name" value="SusD-like_N"/>
</dbReference>
<feature type="domain" description="RagB/SusD" evidence="6">
    <location>
        <begin position="299"/>
        <end position="531"/>
    </location>
</feature>
<dbReference type="RefSeq" id="WP_090149960.1">
    <property type="nucleotide sequence ID" value="NZ_FNAN01000007.1"/>
</dbReference>
<proteinExistence type="inferred from homology"/>
<evidence type="ECO:0000313" key="8">
    <source>
        <dbReference type="EMBL" id="SDE80632.1"/>
    </source>
</evidence>
<keyword evidence="9" id="KW-1185">Reference proteome</keyword>
<dbReference type="Gene3D" id="1.25.40.390">
    <property type="match status" value="1"/>
</dbReference>
<dbReference type="GO" id="GO:0009279">
    <property type="term" value="C:cell outer membrane"/>
    <property type="evidence" value="ECO:0007669"/>
    <property type="project" value="UniProtKB-SubCell"/>
</dbReference>
<evidence type="ECO:0000313" key="9">
    <source>
        <dbReference type="Proteomes" id="UP000198748"/>
    </source>
</evidence>
<keyword evidence="5" id="KW-0998">Cell outer membrane</keyword>
<reference evidence="9" key="1">
    <citation type="submission" date="2016-10" db="EMBL/GenBank/DDBJ databases">
        <authorList>
            <person name="Varghese N."/>
            <person name="Submissions S."/>
        </authorList>
    </citation>
    <scope>NUCLEOTIDE SEQUENCE [LARGE SCALE GENOMIC DNA]</scope>
    <source>
        <strain evidence="9">DSM 25329</strain>
    </source>
</reference>
<sequence length="541" mass="59895">MQFKIRFIAAIGAMMLLQGCGEDFLDRPPLDAITSGNFYKTDDEIMAGTAPLYNIVWFDFNDKANMAFQEARAGNLNSNDRTAYIKHAIPSTDVNTLLPGYKSFYKIIAQSNNAYKAIKEAQGSTASAAVKAQGLGECRFMRATAYYYLVTNWGAVPIVYDNVAQLNTPPVRNRIEDVWKLVIQDYRFAAESLPATAVQGRLTKYSAEGMLARMYLMRSGLNQNGTRSQSDLDSAKYYAESVITKSGLALAPTYAELFESANNNASKNNPESLFSLQWMPVSSPWGVNNSFQAYFAYDANITGTGDGWGAAQGLSADLVKYFTENPADSLRRKAIAMFDTDVYPNIQKGTGGLKYNRPAALSAIKKYIIGSPADNGGLGGFMAANINSYMLRLADVYLIYADAVLGNSATTSDAKALEYFNAVRKRAGMPAKTSLTFEDIFRERRVETVFEGNSWNEVVRWYYFNPAKAIAYTAAQHKENYTMTYTAGSINPKKYNVTYSPAEYYPLTDATLYLPFPESEIVNAPSLKNEPVAFDFSKLVD</sequence>
<dbReference type="PROSITE" id="PS51257">
    <property type="entry name" value="PROKAR_LIPOPROTEIN"/>
    <property type="match status" value="1"/>
</dbReference>
<evidence type="ECO:0000256" key="3">
    <source>
        <dbReference type="ARBA" id="ARBA00022729"/>
    </source>
</evidence>
<dbReference type="Pfam" id="PF14322">
    <property type="entry name" value="SusD-like_3"/>
    <property type="match status" value="1"/>
</dbReference>
<gene>
    <name evidence="8" type="ORF">SAMN04487996_10746</name>
</gene>
<evidence type="ECO:0000256" key="5">
    <source>
        <dbReference type="ARBA" id="ARBA00023237"/>
    </source>
</evidence>